<sequence>MADKQQFEAIVGDISRKLWSIFPEDAVEMRFEAQFHEWMQTAGVSQWTRRDGVRGQYVGFGSRPEEVEESIKFDLARTRTLDIFLPRPWNHVTVTLTENAKTNFDYAYVDEIDQWPRLHLIGISGLDQVEATRDYGIPAADWRHVASEVLKIRRAEYETARALGDTVIQHALEQTIKDLQSRIEAAAI</sequence>
<evidence type="ECO:0000313" key="2">
    <source>
        <dbReference type="Proteomes" id="UP000244189"/>
    </source>
</evidence>
<dbReference type="RefSeq" id="WP_107959490.1">
    <property type="nucleotide sequence ID" value="NZ_QAOG01000007.1"/>
</dbReference>
<organism evidence="1 2">
    <name type="scientific">Sphingomonas aurantiaca</name>
    <dbReference type="NCBI Taxonomy" id="185949"/>
    <lineage>
        <taxon>Bacteria</taxon>
        <taxon>Pseudomonadati</taxon>
        <taxon>Pseudomonadota</taxon>
        <taxon>Alphaproteobacteria</taxon>
        <taxon>Sphingomonadales</taxon>
        <taxon>Sphingomonadaceae</taxon>
        <taxon>Sphingomonas</taxon>
    </lineage>
</organism>
<reference evidence="1 2" key="1">
    <citation type="submission" date="2018-04" db="EMBL/GenBank/DDBJ databases">
        <title>Genomic Encyclopedia of Type Strains, Phase III (KMG-III): the genomes of soil and plant-associated and newly described type strains.</title>
        <authorList>
            <person name="Whitman W."/>
        </authorList>
    </citation>
    <scope>NUCLEOTIDE SEQUENCE [LARGE SCALE GENOMIC DNA]</scope>
    <source>
        <strain evidence="1 2">MA101b</strain>
    </source>
</reference>
<gene>
    <name evidence="1" type="ORF">C8J26_3583</name>
</gene>
<proteinExistence type="predicted"/>
<comment type="caution">
    <text evidence="1">The sequence shown here is derived from an EMBL/GenBank/DDBJ whole genome shotgun (WGS) entry which is preliminary data.</text>
</comment>
<evidence type="ECO:0000313" key="1">
    <source>
        <dbReference type="EMBL" id="PTQ58713.1"/>
    </source>
</evidence>
<name>A0A2T5GHC3_9SPHN</name>
<protein>
    <submittedName>
        <fullName evidence="1">Uncharacterized protein</fullName>
    </submittedName>
</protein>
<dbReference type="AlphaFoldDB" id="A0A2T5GHC3"/>
<dbReference type="EMBL" id="QAOG01000007">
    <property type="protein sequence ID" value="PTQ58713.1"/>
    <property type="molecule type" value="Genomic_DNA"/>
</dbReference>
<keyword evidence="2" id="KW-1185">Reference proteome</keyword>
<accession>A0A2T5GHC3</accession>
<dbReference type="Proteomes" id="UP000244189">
    <property type="component" value="Unassembled WGS sequence"/>
</dbReference>